<comment type="similarity">
    <text evidence="1 2">Belongs to the plant LTP family.</text>
</comment>
<sequence length="106" mass="11450">MMVVAPHAVQAFSCGQVVTMLMPCLNYLKKGGSIPANCCGGVKDLANLAKTRPDRQAACKCIKPAAKSYGINYDLANKLPKACGVNYKINISPDIDCNKYVLLYYS</sequence>
<dbReference type="Gramene" id="AUR62013852-RA">
    <property type="protein sequence ID" value="AUR62013852-RA:cds"/>
    <property type="gene ID" value="AUR62013852"/>
</dbReference>
<dbReference type="Proteomes" id="UP000596660">
    <property type="component" value="Unplaced"/>
</dbReference>
<name>A0A803LIQ5_CHEQI</name>
<dbReference type="Pfam" id="PF00234">
    <property type="entry name" value="Tryp_alpha_amyl"/>
    <property type="match status" value="1"/>
</dbReference>
<evidence type="ECO:0000259" key="3">
    <source>
        <dbReference type="SMART" id="SM00499"/>
    </source>
</evidence>
<comment type="function">
    <text evidence="2">Plant non-specific lipid-transfer proteins transfer phospholipids as well as galactolipids across membranes. May play a role in wax or cutin deposition in the cell walls of expanding epidermal cells and certain secretory tissues.</text>
</comment>
<reference evidence="4" key="2">
    <citation type="submission" date="2021-03" db="UniProtKB">
        <authorList>
            <consortium name="EnsemblPlants"/>
        </authorList>
    </citation>
    <scope>IDENTIFICATION</scope>
</reference>
<evidence type="ECO:0000313" key="5">
    <source>
        <dbReference type="Proteomes" id="UP000596660"/>
    </source>
</evidence>
<organism evidence="4 5">
    <name type="scientific">Chenopodium quinoa</name>
    <name type="common">Quinoa</name>
    <dbReference type="NCBI Taxonomy" id="63459"/>
    <lineage>
        <taxon>Eukaryota</taxon>
        <taxon>Viridiplantae</taxon>
        <taxon>Streptophyta</taxon>
        <taxon>Embryophyta</taxon>
        <taxon>Tracheophyta</taxon>
        <taxon>Spermatophyta</taxon>
        <taxon>Magnoliopsida</taxon>
        <taxon>eudicotyledons</taxon>
        <taxon>Gunneridae</taxon>
        <taxon>Pentapetalae</taxon>
        <taxon>Caryophyllales</taxon>
        <taxon>Chenopodiaceae</taxon>
        <taxon>Chenopodioideae</taxon>
        <taxon>Atripliceae</taxon>
        <taxon>Chenopodium</taxon>
    </lineage>
</organism>
<keyword evidence="5" id="KW-1185">Reference proteome</keyword>
<feature type="domain" description="Bifunctional inhibitor/plant lipid transfer protein/seed storage helical" evidence="3">
    <location>
        <begin position="14"/>
        <end position="97"/>
    </location>
</feature>
<evidence type="ECO:0000256" key="2">
    <source>
        <dbReference type="RuleBase" id="RU000628"/>
    </source>
</evidence>
<dbReference type="PANTHER" id="PTHR33076">
    <property type="entry name" value="NON-SPECIFIC LIPID-TRANSFER PROTEIN 2-RELATED"/>
    <property type="match status" value="1"/>
</dbReference>
<evidence type="ECO:0000313" key="4">
    <source>
        <dbReference type="EnsemblPlants" id="AUR62013852-RA:cds"/>
    </source>
</evidence>
<proteinExistence type="inferred from homology"/>
<dbReference type="AlphaFoldDB" id="A0A803LIQ5"/>
<accession>A0A803LIQ5</accession>
<dbReference type="InterPro" id="IPR016140">
    <property type="entry name" value="Bifunc_inhib/LTP/seed_store"/>
</dbReference>
<dbReference type="SMART" id="SM00499">
    <property type="entry name" value="AAI"/>
    <property type="match status" value="1"/>
</dbReference>
<dbReference type="OMA" id="IPANCCG"/>
<dbReference type="EnsemblPlants" id="AUR62013852-RA">
    <property type="protein sequence ID" value="AUR62013852-RA:cds"/>
    <property type="gene ID" value="AUR62013852"/>
</dbReference>
<dbReference type="InterPro" id="IPR036312">
    <property type="entry name" value="Bifun_inhib/LTP/seed_sf"/>
</dbReference>
<dbReference type="SUPFAM" id="SSF47699">
    <property type="entry name" value="Bifunctional inhibitor/lipid-transfer protein/seed storage 2S albumin"/>
    <property type="match status" value="1"/>
</dbReference>
<reference evidence="4" key="1">
    <citation type="journal article" date="2017" name="Nature">
        <title>The genome of Chenopodium quinoa.</title>
        <authorList>
            <person name="Jarvis D.E."/>
            <person name="Ho Y.S."/>
            <person name="Lightfoot D.J."/>
            <person name="Schmoeckel S.M."/>
            <person name="Li B."/>
            <person name="Borm T.J.A."/>
            <person name="Ohyanagi H."/>
            <person name="Mineta K."/>
            <person name="Michell C.T."/>
            <person name="Saber N."/>
            <person name="Kharbatia N.M."/>
            <person name="Rupper R.R."/>
            <person name="Sharp A.R."/>
            <person name="Dally N."/>
            <person name="Boughton B.A."/>
            <person name="Woo Y.H."/>
            <person name="Gao G."/>
            <person name="Schijlen E.G.W.M."/>
            <person name="Guo X."/>
            <person name="Momin A.A."/>
            <person name="Negrao S."/>
            <person name="Al-Babili S."/>
            <person name="Gehring C."/>
            <person name="Roessner U."/>
            <person name="Jung C."/>
            <person name="Murphy K."/>
            <person name="Arold S.T."/>
            <person name="Gojobori T."/>
            <person name="van der Linden C.G."/>
            <person name="van Loo E.N."/>
            <person name="Jellen E.N."/>
            <person name="Maughan P.J."/>
            <person name="Tester M."/>
        </authorList>
    </citation>
    <scope>NUCLEOTIDE SEQUENCE [LARGE SCALE GENOMIC DNA]</scope>
    <source>
        <strain evidence="4">cv. PI 614886</strain>
    </source>
</reference>
<dbReference type="PRINTS" id="PR00382">
    <property type="entry name" value="LIPIDTRNSFER"/>
</dbReference>
<dbReference type="GO" id="GO:0008289">
    <property type="term" value="F:lipid binding"/>
    <property type="evidence" value="ECO:0007669"/>
    <property type="project" value="UniProtKB-KW"/>
</dbReference>
<evidence type="ECO:0000256" key="1">
    <source>
        <dbReference type="ARBA" id="ARBA00009748"/>
    </source>
</evidence>
<dbReference type="Gene3D" id="1.10.110.10">
    <property type="entry name" value="Plant lipid-transfer and hydrophobic proteins"/>
    <property type="match status" value="1"/>
</dbReference>
<dbReference type="GO" id="GO:0006869">
    <property type="term" value="P:lipid transport"/>
    <property type="evidence" value="ECO:0007669"/>
    <property type="project" value="InterPro"/>
</dbReference>
<dbReference type="CDD" id="cd01960">
    <property type="entry name" value="nsLTP1"/>
    <property type="match status" value="1"/>
</dbReference>
<protein>
    <recommendedName>
        <fullName evidence="2">Non-specific lipid-transfer protein</fullName>
    </recommendedName>
</protein>
<keyword evidence="2" id="KW-0813">Transport</keyword>
<dbReference type="InterPro" id="IPR000528">
    <property type="entry name" value="Plant_nsLTP"/>
</dbReference>
<keyword evidence="2" id="KW-0446">Lipid-binding</keyword>